<organism evidence="20 21">
    <name type="scientific">Cellulomonas persica</name>
    <dbReference type="NCBI Taxonomy" id="76861"/>
    <lineage>
        <taxon>Bacteria</taxon>
        <taxon>Bacillati</taxon>
        <taxon>Actinomycetota</taxon>
        <taxon>Actinomycetes</taxon>
        <taxon>Micrococcales</taxon>
        <taxon>Cellulomonadaceae</taxon>
        <taxon>Cellulomonas</taxon>
    </lineage>
</organism>
<dbReference type="AlphaFoldDB" id="A0A510USM9"/>
<dbReference type="Pfam" id="PF02096">
    <property type="entry name" value="60KD_IMP"/>
    <property type="match status" value="1"/>
</dbReference>
<comment type="function">
    <text evidence="11">Required for the insertion and/or proper folding and/or complex formation of integral membrane proteins into the membrane. Involved in integration of membrane proteins that insert both dependently and independently of the Sec translocase complex, as well as at least some lipoproteins. Aids folding of multispanning membrane proteins.</text>
</comment>
<evidence type="ECO:0000256" key="3">
    <source>
        <dbReference type="ARBA" id="ARBA00015325"/>
    </source>
</evidence>
<reference evidence="20 21" key="1">
    <citation type="submission" date="2019-07" db="EMBL/GenBank/DDBJ databases">
        <title>Whole genome shotgun sequence of Cellulomonas persica NBRC 101101.</title>
        <authorList>
            <person name="Hosoyama A."/>
            <person name="Uohara A."/>
            <person name="Ohji S."/>
            <person name="Ichikawa N."/>
        </authorList>
    </citation>
    <scope>NUCLEOTIDE SEQUENCE [LARGE SCALE GENOMIC DNA]</scope>
    <source>
        <strain evidence="20 21">NBRC 101101</strain>
    </source>
</reference>
<dbReference type="GO" id="GO:0032977">
    <property type="term" value="F:membrane insertase activity"/>
    <property type="evidence" value="ECO:0007669"/>
    <property type="project" value="InterPro"/>
</dbReference>
<proteinExistence type="inferred from homology"/>
<dbReference type="CDD" id="cd20070">
    <property type="entry name" value="5TM_YidC_Alb3"/>
    <property type="match status" value="1"/>
</dbReference>
<protein>
    <recommendedName>
        <fullName evidence="3">Membrane protein insertase YidC</fullName>
    </recommendedName>
    <alternativeName>
        <fullName evidence="15">Foldase YidC</fullName>
    </alternativeName>
    <alternativeName>
        <fullName evidence="14">Membrane integrase YidC</fullName>
    </alternativeName>
    <alternativeName>
        <fullName evidence="13">Membrane protein YidC</fullName>
    </alternativeName>
</protein>
<feature type="domain" description="Membrane insertase YidC/Oxa/ALB C-terminal" evidence="19">
    <location>
        <begin position="39"/>
        <end position="262"/>
    </location>
</feature>
<dbReference type="NCBIfam" id="TIGR03592">
    <property type="entry name" value="yidC_oxa1_cterm"/>
    <property type="match status" value="1"/>
</dbReference>
<comment type="caution">
    <text evidence="20">The sequence shown here is derived from an EMBL/GenBank/DDBJ whole genome shotgun (WGS) entry which is preliminary data.</text>
</comment>
<evidence type="ECO:0000256" key="14">
    <source>
        <dbReference type="ARBA" id="ARBA00033245"/>
    </source>
</evidence>
<dbReference type="PANTHER" id="PTHR12428">
    <property type="entry name" value="OXA1"/>
    <property type="match status" value="1"/>
</dbReference>
<name>A0A510USM9_9CELL</name>
<evidence type="ECO:0000256" key="15">
    <source>
        <dbReference type="ARBA" id="ARBA00033342"/>
    </source>
</evidence>
<evidence type="ECO:0000256" key="2">
    <source>
        <dbReference type="ARBA" id="ARBA00010527"/>
    </source>
</evidence>
<feature type="region of interest" description="Disordered" evidence="17">
    <location>
        <begin position="281"/>
        <end position="392"/>
    </location>
</feature>
<evidence type="ECO:0000256" key="18">
    <source>
        <dbReference type="SAM" id="Phobius"/>
    </source>
</evidence>
<evidence type="ECO:0000256" key="17">
    <source>
        <dbReference type="SAM" id="MobiDB-lite"/>
    </source>
</evidence>
<gene>
    <name evidence="20" type="ORF">CPE01_14100</name>
</gene>
<dbReference type="RefSeq" id="WP_146805935.1">
    <property type="nucleotide sequence ID" value="NZ_BJUA01000005.1"/>
</dbReference>
<feature type="compositionally biased region" description="Low complexity" evidence="17">
    <location>
        <begin position="368"/>
        <end position="385"/>
    </location>
</feature>
<feature type="transmembrane region" description="Helical" evidence="18">
    <location>
        <begin position="38"/>
        <end position="59"/>
    </location>
</feature>
<dbReference type="EMBL" id="BJUA01000005">
    <property type="protein sequence ID" value="GEK17677.1"/>
    <property type="molecule type" value="Genomic_DNA"/>
</dbReference>
<evidence type="ECO:0000256" key="9">
    <source>
        <dbReference type="ARBA" id="ARBA00023136"/>
    </source>
</evidence>
<feature type="compositionally biased region" description="Low complexity" evidence="17">
    <location>
        <begin position="330"/>
        <end position="346"/>
    </location>
</feature>
<keyword evidence="6 16" id="KW-0812">Transmembrane</keyword>
<evidence type="ECO:0000256" key="8">
    <source>
        <dbReference type="ARBA" id="ARBA00022989"/>
    </source>
</evidence>
<evidence type="ECO:0000256" key="16">
    <source>
        <dbReference type="RuleBase" id="RU003945"/>
    </source>
</evidence>
<evidence type="ECO:0000256" key="10">
    <source>
        <dbReference type="ARBA" id="ARBA00023186"/>
    </source>
</evidence>
<evidence type="ECO:0000256" key="4">
    <source>
        <dbReference type="ARBA" id="ARBA00022448"/>
    </source>
</evidence>
<feature type="transmembrane region" description="Helical" evidence="18">
    <location>
        <begin position="179"/>
        <end position="198"/>
    </location>
</feature>
<dbReference type="GO" id="GO:0005886">
    <property type="term" value="C:plasma membrane"/>
    <property type="evidence" value="ECO:0007669"/>
    <property type="project" value="UniProtKB-SubCell"/>
</dbReference>
<comment type="subunit">
    <text evidence="12">Interacts with the Sec translocase complex via SecD. Specifically interacts with transmembrane segments of nascent integral membrane proteins during membrane integration.</text>
</comment>
<dbReference type="Proteomes" id="UP000321386">
    <property type="component" value="Unassembled WGS sequence"/>
</dbReference>
<evidence type="ECO:0000313" key="21">
    <source>
        <dbReference type="Proteomes" id="UP000321386"/>
    </source>
</evidence>
<feature type="transmembrane region" description="Helical" evidence="18">
    <location>
        <begin position="109"/>
        <end position="130"/>
    </location>
</feature>
<dbReference type="InterPro" id="IPR028055">
    <property type="entry name" value="YidC/Oxa/ALB_C"/>
</dbReference>
<evidence type="ECO:0000256" key="7">
    <source>
        <dbReference type="ARBA" id="ARBA00022927"/>
    </source>
</evidence>
<comment type="subcellular location">
    <subcellularLocation>
        <location evidence="1">Cell membrane</location>
        <topology evidence="1">Multi-pass membrane protein</topology>
    </subcellularLocation>
    <subcellularLocation>
        <location evidence="16">Membrane</location>
        <topology evidence="16">Multi-pass membrane protein</topology>
    </subcellularLocation>
</comment>
<sequence length="392" mass="42392">MGWFDGLLQPIMVAVAWIMVQFHSLLTSIGMDPDGGTAWTLSIVGLVIVIRILLIPLFFKQIKASRGMQLLQPEMQKIQKKYKGKTDPASREAMSRETMELYRKHGTNPFASCLPILLQSPIFFALFRVLNSLKPLSEGTYPRGDHIGPMTADLAASAESATIFGAPLSGTFMQANGDIHIQIVTIALIVAMSATTFFTQRQLTRKNMPPAALEGPMAQQQKVLLYVLPLIFAFSGVNFPIGVLIYWTTTNLWSMGQQFYTIRRMPAPGSEAERLMLERRARRGKAVPVVEAPSTVVDEKPRGQRQQPKRKDRQKPAGTQRPVGAGTGTGAASAKGATGSGASATADAPIQDAPVQDAPVEDGSLSDGPTKPSSSAKAKKPAQGGKKPRPKN</sequence>
<dbReference type="PANTHER" id="PTHR12428:SF65">
    <property type="entry name" value="CYTOCHROME C OXIDASE ASSEMBLY PROTEIN COX18, MITOCHONDRIAL"/>
    <property type="match status" value="1"/>
</dbReference>
<evidence type="ECO:0000256" key="12">
    <source>
        <dbReference type="ARBA" id="ARBA00026028"/>
    </source>
</evidence>
<keyword evidence="7" id="KW-0653">Protein transport</keyword>
<evidence type="ECO:0000256" key="6">
    <source>
        <dbReference type="ARBA" id="ARBA00022692"/>
    </source>
</evidence>
<dbReference type="InterPro" id="IPR047196">
    <property type="entry name" value="YidC_ALB_C"/>
</dbReference>
<evidence type="ECO:0000256" key="11">
    <source>
        <dbReference type="ARBA" id="ARBA00025034"/>
    </source>
</evidence>
<dbReference type="GO" id="GO:0051205">
    <property type="term" value="P:protein insertion into membrane"/>
    <property type="evidence" value="ECO:0007669"/>
    <property type="project" value="TreeGrafter"/>
</dbReference>
<keyword evidence="21" id="KW-1185">Reference proteome</keyword>
<dbReference type="NCBIfam" id="NF002350">
    <property type="entry name" value="PRK01315.1"/>
    <property type="match status" value="1"/>
</dbReference>
<dbReference type="GO" id="GO:0015031">
    <property type="term" value="P:protein transport"/>
    <property type="evidence" value="ECO:0007669"/>
    <property type="project" value="UniProtKB-KW"/>
</dbReference>
<evidence type="ECO:0000313" key="20">
    <source>
        <dbReference type="EMBL" id="GEK17677.1"/>
    </source>
</evidence>
<feature type="transmembrane region" description="Helical" evidence="18">
    <location>
        <begin position="7"/>
        <end position="26"/>
    </location>
</feature>
<evidence type="ECO:0000256" key="13">
    <source>
        <dbReference type="ARBA" id="ARBA00031538"/>
    </source>
</evidence>
<dbReference type="InterPro" id="IPR001708">
    <property type="entry name" value="YidC/ALB3/OXA1/COX18"/>
</dbReference>
<comment type="similarity">
    <text evidence="2">Belongs to the OXA1/ALB3/YidC family. Type 1 subfamily.</text>
</comment>
<evidence type="ECO:0000259" key="19">
    <source>
        <dbReference type="Pfam" id="PF02096"/>
    </source>
</evidence>
<evidence type="ECO:0000256" key="1">
    <source>
        <dbReference type="ARBA" id="ARBA00004651"/>
    </source>
</evidence>
<keyword evidence="8 18" id="KW-1133">Transmembrane helix</keyword>
<keyword evidence="9 18" id="KW-0472">Membrane</keyword>
<keyword evidence="10" id="KW-0143">Chaperone</keyword>
<keyword evidence="5" id="KW-1003">Cell membrane</keyword>
<dbReference type="OrthoDB" id="9780552at2"/>
<accession>A0A510USM9</accession>
<evidence type="ECO:0000256" key="5">
    <source>
        <dbReference type="ARBA" id="ARBA00022475"/>
    </source>
</evidence>
<keyword evidence="4" id="KW-0813">Transport</keyword>
<feature type="transmembrane region" description="Helical" evidence="18">
    <location>
        <begin position="223"/>
        <end position="247"/>
    </location>
</feature>